<proteinExistence type="predicted"/>
<dbReference type="AlphaFoldDB" id="A0A5C7B534"/>
<dbReference type="Proteomes" id="UP000321938">
    <property type="component" value="Unassembled WGS sequence"/>
</dbReference>
<comment type="caution">
    <text evidence="1">The sequence shown here is derived from an EMBL/GenBank/DDBJ whole genome shotgun (WGS) entry which is preliminary data.</text>
</comment>
<dbReference type="EMBL" id="VOSB01000016">
    <property type="protein sequence ID" value="TXE16780.1"/>
    <property type="molecule type" value="Genomic_DNA"/>
</dbReference>
<accession>A0A5C7B534</accession>
<protein>
    <recommendedName>
        <fullName evidence="3">Nuclear transport factor 2 family protein</fullName>
    </recommendedName>
</protein>
<keyword evidence="2" id="KW-1185">Reference proteome</keyword>
<dbReference type="PROSITE" id="PS51257">
    <property type="entry name" value="PROKAR_LIPOPROTEIN"/>
    <property type="match status" value="1"/>
</dbReference>
<evidence type="ECO:0000313" key="2">
    <source>
        <dbReference type="Proteomes" id="UP000321938"/>
    </source>
</evidence>
<evidence type="ECO:0008006" key="3">
    <source>
        <dbReference type="Google" id="ProtNLM"/>
    </source>
</evidence>
<evidence type="ECO:0000313" key="1">
    <source>
        <dbReference type="EMBL" id="TXE16780.1"/>
    </source>
</evidence>
<dbReference type="InterPro" id="IPR032710">
    <property type="entry name" value="NTF2-like_dom_sf"/>
</dbReference>
<dbReference type="SUPFAM" id="SSF54427">
    <property type="entry name" value="NTF2-like"/>
    <property type="match status" value="1"/>
</dbReference>
<reference evidence="1 2" key="1">
    <citation type="submission" date="2019-08" db="EMBL/GenBank/DDBJ databases">
        <title>Genome of Psychroserpens burtonensis ACAM 167.</title>
        <authorList>
            <person name="Bowman J.P."/>
        </authorList>
    </citation>
    <scope>NUCLEOTIDE SEQUENCE [LARGE SCALE GENOMIC DNA]</scope>
    <source>
        <strain evidence="1 2">ACAM 167</strain>
    </source>
</reference>
<gene>
    <name evidence="1" type="ORF">ES692_12035</name>
</gene>
<dbReference type="RefSeq" id="WP_147231819.1">
    <property type="nucleotide sequence ID" value="NZ_VOSB01000016.1"/>
</dbReference>
<dbReference type="Gene3D" id="3.10.450.50">
    <property type="match status" value="1"/>
</dbReference>
<name>A0A5C7B534_9FLAO</name>
<organism evidence="1 2">
    <name type="scientific">Psychroserpens burtonensis</name>
    <dbReference type="NCBI Taxonomy" id="49278"/>
    <lineage>
        <taxon>Bacteria</taxon>
        <taxon>Pseudomonadati</taxon>
        <taxon>Bacteroidota</taxon>
        <taxon>Flavobacteriia</taxon>
        <taxon>Flavobacteriales</taxon>
        <taxon>Flavobacteriaceae</taxon>
        <taxon>Psychroserpens</taxon>
    </lineage>
</organism>
<sequence length="187" mass="20861">MKNVTFIVCLFLIGFYSCNQNPDNSEAKQTMTKVETTVSKKEKAINQVVKDAYALISFEKGTTLDHEALRAIFTNDATTYNFRGDSLVFSNIDDFISGFKGAINSGEITAFNEVELGGKTEYFGNIGHRISAYASYFDGAEKIGEKGVNSFQVVKVDGKWLINSIIWDVEKTGQSIPVTYLTRKHEH</sequence>
<dbReference type="STRING" id="1123037.GCA_000425305_02412"/>
<dbReference type="OrthoDB" id="117186at2"/>